<feature type="region of interest" description="Disordered" evidence="1">
    <location>
        <begin position="17"/>
        <end position="39"/>
    </location>
</feature>
<sequence length="193" mass="20478">MICQAMIDDLKADPVRWEAESQKQAPSIDGDSELSAQPAKPVRLLGNKAPSDFNSELPDQVIYVEPLLPFVDPAAADHTDLPFDLAIGSTTDLDTAYLAPGSADSFVSPPSFARDIDATRPCMTRPSNPSTSGASYPSPSAPSILHRDASLVRGSRASAAETPAATASNSDDPDTRAEILITDIYTQMGHYAM</sequence>
<dbReference type="STRING" id="1306861.A0A4V6DFP1"/>
<feature type="region of interest" description="Disordered" evidence="1">
    <location>
        <begin position="117"/>
        <end position="175"/>
    </location>
</feature>
<comment type="caution">
    <text evidence="2">The sequence shown here is derived from an EMBL/GenBank/DDBJ whole genome shotgun (WGS) entry which is preliminary data.</text>
</comment>
<feature type="compositionally biased region" description="Low complexity" evidence="1">
    <location>
        <begin position="155"/>
        <end position="170"/>
    </location>
</feature>
<organism evidence="2 3">
    <name type="scientific">Colletotrichum tanaceti</name>
    <dbReference type="NCBI Taxonomy" id="1306861"/>
    <lineage>
        <taxon>Eukaryota</taxon>
        <taxon>Fungi</taxon>
        <taxon>Dikarya</taxon>
        <taxon>Ascomycota</taxon>
        <taxon>Pezizomycotina</taxon>
        <taxon>Sordariomycetes</taxon>
        <taxon>Hypocreomycetidae</taxon>
        <taxon>Glomerellales</taxon>
        <taxon>Glomerellaceae</taxon>
        <taxon>Colletotrichum</taxon>
        <taxon>Colletotrichum destructivum species complex</taxon>
    </lineage>
</organism>
<name>A0A4V6DFP1_9PEZI</name>
<evidence type="ECO:0000313" key="3">
    <source>
        <dbReference type="Proteomes" id="UP000310108"/>
    </source>
</evidence>
<dbReference type="OrthoDB" id="4851312at2759"/>
<feature type="compositionally biased region" description="Low complexity" evidence="1">
    <location>
        <begin position="129"/>
        <end position="143"/>
    </location>
</feature>
<evidence type="ECO:0000256" key="1">
    <source>
        <dbReference type="SAM" id="MobiDB-lite"/>
    </source>
</evidence>
<accession>A0A4V6DFP1</accession>
<keyword evidence="3" id="KW-1185">Reference proteome</keyword>
<protein>
    <submittedName>
        <fullName evidence="2">Uncharacterized protein</fullName>
    </submittedName>
</protein>
<gene>
    <name evidence="2" type="ORF">CTA1_10867</name>
</gene>
<dbReference type="EMBL" id="PJEX01000477">
    <property type="protein sequence ID" value="TKW49816.1"/>
    <property type="molecule type" value="Genomic_DNA"/>
</dbReference>
<reference evidence="2 3" key="1">
    <citation type="journal article" date="2019" name="PLoS ONE">
        <title>Comparative genome analysis indicates high evolutionary potential of pathogenicity genes in Colletotrichum tanaceti.</title>
        <authorList>
            <person name="Lelwala R.V."/>
            <person name="Korhonen P.K."/>
            <person name="Young N.D."/>
            <person name="Scott J.B."/>
            <person name="Ades P.A."/>
            <person name="Gasser R.B."/>
            <person name="Taylor P.W.J."/>
        </authorList>
    </citation>
    <scope>NUCLEOTIDE SEQUENCE [LARGE SCALE GENOMIC DNA]</scope>
    <source>
        <strain evidence="2">BRIP57314</strain>
    </source>
</reference>
<dbReference type="AlphaFoldDB" id="A0A4V6DFP1"/>
<proteinExistence type="predicted"/>
<evidence type="ECO:0000313" key="2">
    <source>
        <dbReference type="EMBL" id="TKW49816.1"/>
    </source>
</evidence>
<dbReference type="Proteomes" id="UP000310108">
    <property type="component" value="Unassembled WGS sequence"/>
</dbReference>